<evidence type="ECO:0000313" key="7">
    <source>
        <dbReference type="EMBL" id="ABM59670.1"/>
    </source>
</evidence>
<dbReference type="eggNOG" id="COG2814">
    <property type="taxonomic scope" value="Bacteria"/>
</dbReference>
<dbReference type="InterPro" id="IPR050189">
    <property type="entry name" value="MFS_Efflux_Transporters"/>
</dbReference>
<organism evidence="7 8">
    <name type="scientific">Verminephrobacter eiseniae (strain EF01-2)</name>
    <dbReference type="NCBI Taxonomy" id="391735"/>
    <lineage>
        <taxon>Bacteria</taxon>
        <taxon>Pseudomonadati</taxon>
        <taxon>Pseudomonadota</taxon>
        <taxon>Betaproteobacteria</taxon>
        <taxon>Burkholderiales</taxon>
        <taxon>Comamonadaceae</taxon>
        <taxon>Verminephrobacter</taxon>
    </lineage>
</organism>
<proteinExistence type="predicted"/>
<feature type="domain" description="Major facilitator superfamily (MFS) profile" evidence="6">
    <location>
        <begin position="5"/>
        <end position="379"/>
    </location>
</feature>
<dbReference type="OrthoDB" id="7066727at2"/>
<dbReference type="PROSITE" id="PS50850">
    <property type="entry name" value="MFS"/>
    <property type="match status" value="1"/>
</dbReference>
<evidence type="ECO:0000259" key="6">
    <source>
        <dbReference type="PROSITE" id="PS50850"/>
    </source>
</evidence>
<keyword evidence="3" id="KW-0812">Transmembrane</keyword>
<dbReference type="STRING" id="391735.Veis_3963"/>
<dbReference type="PANTHER" id="PTHR43124:SF3">
    <property type="entry name" value="CHLORAMPHENICOL EFFLUX PUMP RV0191"/>
    <property type="match status" value="1"/>
</dbReference>
<dbReference type="Proteomes" id="UP000000374">
    <property type="component" value="Chromosome"/>
</dbReference>
<dbReference type="InterPro" id="IPR036259">
    <property type="entry name" value="MFS_trans_sf"/>
</dbReference>
<keyword evidence="4" id="KW-1133">Transmembrane helix</keyword>
<comment type="subcellular location">
    <subcellularLocation>
        <location evidence="1">Cell membrane</location>
        <topology evidence="1">Multi-pass membrane protein</topology>
    </subcellularLocation>
</comment>
<evidence type="ECO:0000313" key="8">
    <source>
        <dbReference type="Proteomes" id="UP000000374"/>
    </source>
</evidence>
<evidence type="ECO:0000256" key="5">
    <source>
        <dbReference type="ARBA" id="ARBA00023136"/>
    </source>
</evidence>
<evidence type="ECO:0000256" key="2">
    <source>
        <dbReference type="ARBA" id="ARBA00022475"/>
    </source>
</evidence>
<dbReference type="PROSITE" id="PS00216">
    <property type="entry name" value="SUGAR_TRANSPORT_1"/>
    <property type="match status" value="1"/>
</dbReference>
<accession>A1WPW3</accession>
<dbReference type="AlphaFoldDB" id="A1WPW3"/>
<keyword evidence="5" id="KW-0472">Membrane</keyword>
<evidence type="ECO:0000256" key="4">
    <source>
        <dbReference type="ARBA" id="ARBA00022989"/>
    </source>
</evidence>
<keyword evidence="8" id="KW-1185">Reference proteome</keyword>
<dbReference type="InterPro" id="IPR020846">
    <property type="entry name" value="MFS_dom"/>
</dbReference>
<dbReference type="Gene3D" id="1.20.1250.20">
    <property type="entry name" value="MFS general substrate transporter like domains"/>
    <property type="match status" value="1"/>
</dbReference>
<dbReference type="KEGG" id="vei:Veis_3963"/>
<dbReference type="PANTHER" id="PTHR43124">
    <property type="entry name" value="PURINE EFFLUX PUMP PBUE"/>
    <property type="match status" value="1"/>
</dbReference>
<dbReference type="HOGENOM" id="CLU_767131_0_0_4"/>
<protein>
    <submittedName>
        <fullName evidence="7">Major facilitator superfamily MFS_1</fullName>
    </submittedName>
</protein>
<sequence length="385" mass="40310">MQTQQIAALFACLFLIGSAEVVAGPMMSAMSVDFGVRSSAIAYLPAAYGLSYGAVALIAGPLSDRWGRKLPLQAGLLGFALLNASIPGAAHLPAAIVLSALAGLCAAIIQPNALSLVADESPPEQVGRRLGQVFIGLMLAFVLTPVLAGQLADTLGWRSAYYALALLSVLAWLAVTRAFARRPPGAGARTDFLSTHRQAWRTIDVRRRLSVSYLWLGWLAGFGAVVAEVAARKLPLSPTDTGLIAGFFGLAVIAGNLAGARLHRALGQAALPVMAIVAALGLLGFMLPVESMAQLLLLGLPWAFGYGCAGPLHHARLSALSERYRGTINSYHASLLNLGIFSVSFLLGAVVPHFPVTLFCALVGAVTLVGACLLLPWPRLSITTR</sequence>
<dbReference type="GO" id="GO:0022857">
    <property type="term" value="F:transmembrane transporter activity"/>
    <property type="evidence" value="ECO:0007669"/>
    <property type="project" value="InterPro"/>
</dbReference>
<dbReference type="GO" id="GO:0005886">
    <property type="term" value="C:plasma membrane"/>
    <property type="evidence" value="ECO:0007669"/>
    <property type="project" value="UniProtKB-SubCell"/>
</dbReference>
<evidence type="ECO:0000256" key="1">
    <source>
        <dbReference type="ARBA" id="ARBA00004651"/>
    </source>
</evidence>
<dbReference type="EMBL" id="CP000542">
    <property type="protein sequence ID" value="ABM59670.1"/>
    <property type="molecule type" value="Genomic_DNA"/>
</dbReference>
<dbReference type="Pfam" id="PF07690">
    <property type="entry name" value="MFS_1"/>
    <property type="match status" value="1"/>
</dbReference>
<dbReference type="CDD" id="cd17324">
    <property type="entry name" value="MFS_NepI_like"/>
    <property type="match status" value="1"/>
</dbReference>
<keyword evidence="2" id="KW-1003">Cell membrane</keyword>
<evidence type="ECO:0000256" key="3">
    <source>
        <dbReference type="ARBA" id="ARBA00022692"/>
    </source>
</evidence>
<gene>
    <name evidence="7" type="ordered locus">Veis_3963</name>
</gene>
<name>A1WPW3_VEREI</name>
<dbReference type="InterPro" id="IPR005829">
    <property type="entry name" value="Sugar_transporter_CS"/>
</dbReference>
<dbReference type="SUPFAM" id="SSF103473">
    <property type="entry name" value="MFS general substrate transporter"/>
    <property type="match status" value="1"/>
</dbReference>
<dbReference type="InterPro" id="IPR011701">
    <property type="entry name" value="MFS"/>
</dbReference>
<reference evidence="8" key="1">
    <citation type="submission" date="2006-12" db="EMBL/GenBank/DDBJ databases">
        <title>Complete sequence of chromosome 1 of Verminephrobacter eiseniae EF01-2.</title>
        <authorList>
            <person name="Copeland A."/>
            <person name="Lucas S."/>
            <person name="Lapidus A."/>
            <person name="Barry K."/>
            <person name="Detter J.C."/>
            <person name="Glavina del Rio T."/>
            <person name="Dalin E."/>
            <person name="Tice H."/>
            <person name="Pitluck S."/>
            <person name="Chertkov O."/>
            <person name="Brettin T."/>
            <person name="Bruce D."/>
            <person name="Han C."/>
            <person name="Tapia R."/>
            <person name="Gilna P."/>
            <person name="Schmutz J."/>
            <person name="Larimer F."/>
            <person name="Land M."/>
            <person name="Hauser L."/>
            <person name="Kyrpides N."/>
            <person name="Kim E."/>
            <person name="Stahl D."/>
            <person name="Richardson P."/>
        </authorList>
    </citation>
    <scope>NUCLEOTIDE SEQUENCE [LARGE SCALE GENOMIC DNA]</scope>
    <source>
        <strain evidence="8">EF01-2</strain>
    </source>
</reference>